<dbReference type="PANTHER" id="PTHR35601:SF1">
    <property type="entry name" value="TOXIN RELE"/>
    <property type="match status" value="1"/>
</dbReference>
<dbReference type="AlphaFoldDB" id="A0A4S3B639"/>
<dbReference type="InterPro" id="IPR007712">
    <property type="entry name" value="RelE/ParE_toxin"/>
</dbReference>
<dbReference type="RefSeq" id="WP_136136047.1">
    <property type="nucleotide sequence ID" value="NZ_SDGV01000004.1"/>
</dbReference>
<keyword evidence="4" id="KW-1185">Reference proteome</keyword>
<name>A0A4S3B639_9ENTE</name>
<proteinExistence type="inferred from homology"/>
<dbReference type="InterPro" id="IPR035093">
    <property type="entry name" value="RelE/ParE_toxin_dom_sf"/>
</dbReference>
<evidence type="ECO:0000313" key="3">
    <source>
        <dbReference type="EMBL" id="THB62048.1"/>
    </source>
</evidence>
<accession>A0A4S3B639</accession>
<sequence length="90" mass="10689">MSKKYSVRYEKSVIKKLKRMDKHQASLILSWISKNLEGTEFPRYHGKSLVGNKSSMWRYRVGDYRLLADINDETITILLLEIGHRKDIYK</sequence>
<evidence type="ECO:0000256" key="2">
    <source>
        <dbReference type="ARBA" id="ARBA00022649"/>
    </source>
</evidence>
<gene>
    <name evidence="3" type="ORF">ESZ54_02245</name>
</gene>
<dbReference type="PANTHER" id="PTHR35601">
    <property type="entry name" value="TOXIN RELE"/>
    <property type="match status" value="1"/>
</dbReference>
<dbReference type="Gene3D" id="3.30.2310.20">
    <property type="entry name" value="RelE-like"/>
    <property type="match status" value="1"/>
</dbReference>
<dbReference type="EMBL" id="SDGV01000004">
    <property type="protein sequence ID" value="THB62048.1"/>
    <property type="molecule type" value="Genomic_DNA"/>
</dbReference>
<comment type="similarity">
    <text evidence="1">Belongs to the RelE toxin family.</text>
</comment>
<comment type="caution">
    <text evidence="3">The sequence shown here is derived from an EMBL/GenBank/DDBJ whole genome shotgun (WGS) entry which is preliminary data.</text>
</comment>
<dbReference type="NCBIfam" id="TIGR02385">
    <property type="entry name" value="RelE_StbE"/>
    <property type="match status" value="1"/>
</dbReference>
<dbReference type="SUPFAM" id="SSF143011">
    <property type="entry name" value="RelE-like"/>
    <property type="match status" value="1"/>
</dbReference>
<reference evidence="3 4" key="1">
    <citation type="submission" date="2019-01" db="EMBL/GenBank/DDBJ databases">
        <title>Vagococcus silagei sp. nov. isolated from brewer's grain.</title>
        <authorList>
            <person name="Guu J.-R."/>
        </authorList>
    </citation>
    <scope>NUCLEOTIDE SEQUENCE [LARGE SCALE GENOMIC DNA]</scope>
    <source>
        <strain evidence="3 4">2B-2</strain>
    </source>
</reference>
<dbReference type="OrthoDB" id="9805098at2"/>
<keyword evidence="2" id="KW-1277">Toxin-antitoxin system</keyword>
<dbReference type="Pfam" id="PF05016">
    <property type="entry name" value="ParE_toxin"/>
    <property type="match status" value="1"/>
</dbReference>
<evidence type="ECO:0000313" key="4">
    <source>
        <dbReference type="Proteomes" id="UP000310506"/>
    </source>
</evidence>
<dbReference type="Proteomes" id="UP000310506">
    <property type="component" value="Unassembled WGS sequence"/>
</dbReference>
<evidence type="ECO:0000256" key="1">
    <source>
        <dbReference type="ARBA" id="ARBA00006226"/>
    </source>
</evidence>
<organism evidence="3 4">
    <name type="scientific">Vagococcus silagei</name>
    <dbReference type="NCBI Taxonomy" id="2508885"/>
    <lineage>
        <taxon>Bacteria</taxon>
        <taxon>Bacillati</taxon>
        <taxon>Bacillota</taxon>
        <taxon>Bacilli</taxon>
        <taxon>Lactobacillales</taxon>
        <taxon>Enterococcaceae</taxon>
        <taxon>Vagococcus</taxon>
    </lineage>
</organism>
<protein>
    <submittedName>
        <fullName evidence="3">Type II toxin-antitoxin system RelE/ParE family toxin</fullName>
    </submittedName>
</protein>